<proteinExistence type="predicted"/>
<organism evidence="1 2">
    <name type="scientific">Portunus trituberculatus</name>
    <name type="common">Swimming crab</name>
    <name type="synonym">Neptunus trituberculatus</name>
    <dbReference type="NCBI Taxonomy" id="210409"/>
    <lineage>
        <taxon>Eukaryota</taxon>
        <taxon>Metazoa</taxon>
        <taxon>Ecdysozoa</taxon>
        <taxon>Arthropoda</taxon>
        <taxon>Crustacea</taxon>
        <taxon>Multicrustacea</taxon>
        <taxon>Malacostraca</taxon>
        <taxon>Eumalacostraca</taxon>
        <taxon>Eucarida</taxon>
        <taxon>Decapoda</taxon>
        <taxon>Pleocyemata</taxon>
        <taxon>Brachyura</taxon>
        <taxon>Eubrachyura</taxon>
        <taxon>Portunoidea</taxon>
        <taxon>Portunidae</taxon>
        <taxon>Portuninae</taxon>
        <taxon>Portunus</taxon>
    </lineage>
</organism>
<dbReference type="Proteomes" id="UP000324222">
    <property type="component" value="Unassembled WGS sequence"/>
</dbReference>
<dbReference type="EMBL" id="VSRR010000056">
    <property type="protein sequence ID" value="MPC09132.1"/>
    <property type="molecule type" value="Genomic_DNA"/>
</dbReference>
<gene>
    <name evidence="1" type="ORF">E2C01_001735</name>
</gene>
<keyword evidence="2" id="KW-1185">Reference proteome</keyword>
<sequence length="80" mass="9170">MITLIYTVRRGLPSVQPFGRAGRVAAGLWWWCGALHPSSLCGVGRARVQETHTPSREFDHEVHEVVLLLRMKEEEEEEEE</sequence>
<comment type="caution">
    <text evidence="1">The sequence shown here is derived from an EMBL/GenBank/DDBJ whole genome shotgun (WGS) entry which is preliminary data.</text>
</comment>
<accession>A0A5B7CHF4</accession>
<reference evidence="1 2" key="1">
    <citation type="submission" date="2019-05" db="EMBL/GenBank/DDBJ databases">
        <title>Another draft genome of Portunus trituberculatus and its Hox gene families provides insights of decapod evolution.</title>
        <authorList>
            <person name="Jeong J.-H."/>
            <person name="Song I."/>
            <person name="Kim S."/>
            <person name="Choi T."/>
            <person name="Kim D."/>
            <person name="Ryu S."/>
            <person name="Kim W."/>
        </authorList>
    </citation>
    <scope>NUCLEOTIDE SEQUENCE [LARGE SCALE GENOMIC DNA]</scope>
    <source>
        <tissue evidence="1">Muscle</tissue>
    </source>
</reference>
<protein>
    <submittedName>
        <fullName evidence="1">Uncharacterized protein</fullName>
    </submittedName>
</protein>
<dbReference type="AlphaFoldDB" id="A0A5B7CHF4"/>
<name>A0A5B7CHF4_PORTR</name>
<evidence type="ECO:0000313" key="1">
    <source>
        <dbReference type="EMBL" id="MPC09132.1"/>
    </source>
</evidence>
<evidence type="ECO:0000313" key="2">
    <source>
        <dbReference type="Proteomes" id="UP000324222"/>
    </source>
</evidence>